<accession>A0ABT2DMH3</accession>
<protein>
    <submittedName>
        <fullName evidence="7">Cytochrome c oxidase assembly protein</fullName>
    </submittedName>
</protein>
<gene>
    <name evidence="7" type="ORF">NXZ79_08005</name>
</gene>
<keyword evidence="8" id="KW-1185">Reference proteome</keyword>
<evidence type="ECO:0000256" key="4">
    <source>
        <dbReference type="ARBA" id="ARBA00022989"/>
    </source>
</evidence>
<evidence type="ECO:0000256" key="3">
    <source>
        <dbReference type="ARBA" id="ARBA00022692"/>
    </source>
</evidence>
<evidence type="ECO:0000313" key="8">
    <source>
        <dbReference type="Proteomes" id="UP001525021"/>
    </source>
</evidence>
<feature type="transmembrane region" description="Helical" evidence="6">
    <location>
        <begin position="13"/>
        <end position="34"/>
    </location>
</feature>
<feature type="transmembrane region" description="Helical" evidence="6">
    <location>
        <begin position="226"/>
        <end position="246"/>
    </location>
</feature>
<feature type="transmembrane region" description="Helical" evidence="6">
    <location>
        <begin position="187"/>
        <end position="206"/>
    </location>
</feature>
<feature type="transmembrane region" description="Helical" evidence="6">
    <location>
        <begin position="125"/>
        <end position="144"/>
    </location>
</feature>
<evidence type="ECO:0000256" key="6">
    <source>
        <dbReference type="SAM" id="Phobius"/>
    </source>
</evidence>
<feature type="transmembrane region" description="Helical" evidence="6">
    <location>
        <begin position="46"/>
        <end position="68"/>
    </location>
</feature>
<feature type="transmembrane region" description="Helical" evidence="6">
    <location>
        <begin position="156"/>
        <end position="180"/>
    </location>
</feature>
<evidence type="ECO:0000313" key="7">
    <source>
        <dbReference type="EMBL" id="MCS1395980.1"/>
    </source>
</evidence>
<keyword evidence="5 6" id="KW-0472">Membrane</keyword>
<reference evidence="7 8" key="1">
    <citation type="submission" date="2022-08" db="EMBL/GenBank/DDBJ databases">
        <title>Lysinibacillus sequencing.</title>
        <authorList>
            <person name="Dunlap C."/>
        </authorList>
    </citation>
    <scope>NUCLEOTIDE SEQUENCE [LARGE SCALE GENOMIC DNA]</scope>
    <source>
        <strain evidence="7 8">PB211</strain>
    </source>
</reference>
<comment type="subcellular location">
    <subcellularLocation>
        <location evidence="1">Cell membrane</location>
        <topology evidence="1">Multi-pass membrane protein</topology>
    </subcellularLocation>
</comment>
<dbReference type="EMBL" id="JANTOO010000010">
    <property type="protein sequence ID" value="MCS1395980.1"/>
    <property type="molecule type" value="Genomic_DNA"/>
</dbReference>
<dbReference type="RefSeq" id="WP_012294740.1">
    <property type="nucleotide sequence ID" value="NZ_JANTOO010000010.1"/>
</dbReference>
<name>A0ABT2DMH3_9BACI</name>
<sequence length="264" mass="29926">MHSHETHIQNLSVIVQLIVVIPFFISLISYIVAVKLSNQHKKQWPYIRTLCGILGHVCAILTLMGPLAELAHVNFSAHMVGHLLLGMLAPLLIALSAPITLFLRTIPVKKARFISRILRNSYFKFVSNPIIATILNVGGLWLLYTTPLFSMMHESSILYILIHMHIFLAGYLFTSAFIYIDPTPHRLSYVFRSIVLLIALAAHSILSKHIYAYPPNHVATEQAEQGAMIMYYGGDLIEIALVYILFYQWFKKTRNPVFAKPIIS</sequence>
<proteinExistence type="predicted"/>
<dbReference type="Proteomes" id="UP001525021">
    <property type="component" value="Unassembled WGS sequence"/>
</dbReference>
<evidence type="ECO:0000256" key="1">
    <source>
        <dbReference type="ARBA" id="ARBA00004651"/>
    </source>
</evidence>
<comment type="caution">
    <text evidence="7">The sequence shown here is derived from an EMBL/GenBank/DDBJ whole genome shotgun (WGS) entry which is preliminary data.</text>
</comment>
<evidence type="ECO:0000256" key="5">
    <source>
        <dbReference type="ARBA" id="ARBA00023136"/>
    </source>
</evidence>
<keyword evidence="4 6" id="KW-1133">Transmembrane helix</keyword>
<keyword evidence="2" id="KW-1003">Cell membrane</keyword>
<keyword evidence="3 6" id="KW-0812">Transmembrane</keyword>
<evidence type="ECO:0000256" key="2">
    <source>
        <dbReference type="ARBA" id="ARBA00022475"/>
    </source>
</evidence>
<dbReference type="Pfam" id="PF09678">
    <property type="entry name" value="Caa3_CtaG"/>
    <property type="match status" value="1"/>
</dbReference>
<feature type="transmembrane region" description="Helical" evidence="6">
    <location>
        <begin position="80"/>
        <end position="104"/>
    </location>
</feature>
<organism evidence="7 8">
    <name type="scientific">Lysinibacillus pinottii</name>
    <dbReference type="NCBI Taxonomy" id="2973932"/>
    <lineage>
        <taxon>Bacteria</taxon>
        <taxon>Bacillati</taxon>
        <taxon>Bacillota</taxon>
        <taxon>Bacilli</taxon>
        <taxon>Bacillales</taxon>
        <taxon>Bacillaceae</taxon>
        <taxon>Lysinibacillus</taxon>
    </lineage>
</organism>
<dbReference type="InterPro" id="IPR019108">
    <property type="entry name" value="Caa3_assmbl_CtaG-rel"/>
</dbReference>